<name>A0A4Y5TXE9_9CAUD</name>
<keyword evidence="2" id="KW-1185">Reference proteome</keyword>
<evidence type="ECO:0000313" key="2">
    <source>
        <dbReference type="Proteomes" id="UP000316128"/>
    </source>
</evidence>
<accession>A0A4Y5TXE9</accession>
<organism evidence="1 2">
    <name type="scientific">Aeromonas phage 2L372D</name>
    <dbReference type="NCBI Taxonomy" id="2588097"/>
    <lineage>
        <taxon>Viruses</taxon>
        <taxon>Duplodnaviria</taxon>
        <taxon>Heunggongvirae</taxon>
        <taxon>Uroviricota</taxon>
        <taxon>Caudoviricetes</taxon>
        <taxon>Plateaulakevirus</taxon>
        <taxon>Plateaulakevirus pv2L372D</taxon>
    </lineage>
</organism>
<sequence length="224" mass="26566">MNNMCMSEAAYFSEYLRKNFPTNNLSGIRRSLVRGVGLNDADYIIKHKTKGRQLDCPAYHAWRLMLCRAHNEKFHAKHETYKDVLVCDEWLIFSNFRKWFIYNHVDGYQLDKDLLSEKSVKIYSPETCIYVPAWINTFITDSKASRGKYKIGTHWRKDKNKFAAECRHPMKHGGKFIGYFDSEDDAYEAWLNRKLEIAFELKPEMDKIDIRIYQCVINIIRNLV</sequence>
<protein>
    <submittedName>
        <fullName evidence="1">Uncharacterized protein</fullName>
    </submittedName>
</protein>
<dbReference type="GO" id="GO:0003677">
    <property type="term" value="F:DNA binding"/>
    <property type="evidence" value="ECO:0007669"/>
    <property type="project" value="InterPro"/>
</dbReference>
<gene>
    <name evidence="1" type="ORF">2L372D_176</name>
</gene>
<evidence type="ECO:0000313" key="1">
    <source>
        <dbReference type="EMBL" id="QDB74090.1"/>
    </source>
</evidence>
<dbReference type="InterPro" id="IPR016177">
    <property type="entry name" value="DNA-bd_dom_sf"/>
</dbReference>
<dbReference type="SUPFAM" id="SSF54171">
    <property type="entry name" value="DNA-binding domain"/>
    <property type="match status" value="1"/>
</dbReference>
<dbReference type="Proteomes" id="UP000316128">
    <property type="component" value="Segment"/>
</dbReference>
<reference evidence="1 2" key="1">
    <citation type="submission" date="2019-04" db="EMBL/GenBank/DDBJ databases">
        <title>Nine Novel Phages from a Plateau Lake in Southwest China Provide Insights into Aeromonas Phage Diversity.</title>
        <authorList>
            <person name="Xiao W."/>
            <person name="Bai M."/>
            <person name="Wang Y."/>
            <person name="Cui X."/>
        </authorList>
    </citation>
    <scope>NUCLEOTIDE SEQUENCE [LARGE SCALE GENOMIC DNA]</scope>
</reference>
<proteinExistence type="predicted"/>
<dbReference type="EMBL" id="MK804893">
    <property type="protein sequence ID" value="QDB74090.1"/>
    <property type="molecule type" value="Genomic_DNA"/>
</dbReference>